<evidence type="ECO:0000256" key="3">
    <source>
        <dbReference type="ARBA" id="ARBA00022538"/>
    </source>
</evidence>
<dbReference type="PROSITE" id="PS51201">
    <property type="entry name" value="RCK_N"/>
    <property type="match status" value="2"/>
</dbReference>
<evidence type="ECO:0000259" key="8">
    <source>
        <dbReference type="PROSITE" id="PS51202"/>
    </source>
</evidence>
<evidence type="ECO:0000259" key="7">
    <source>
        <dbReference type="PROSITE" id="PS51201"/>
    </source>
</evidence>
<keyword evidence="6" id="KW-0406">Ion transport</keyword>
<keyword evidence="3" id="KW-0633">Potassium transport</keyword>
<evidence type="ECO:0000313" key="10">
    <source>
        <dbReference type="Proteomes" id="UP000075359"/>
    </source>
</evidence>
<proteinExistence type="predicted"/>
<dbReference type="EMBL" id="LNKT01000012">
    <property type="protein sequence ID" value="KYJ86779.1"/>
    <property type="molecule type" value="Genomic_DNA"/>
</dbReference>
<comment type="caution">
    <text evidence="9">The sequence shown here is derived from an EMBL/GenBank/DDBJ whole genome shotgun (WGS) entry which is preliminary data.</text>
</comment>
<evidence type="ECO:0000256" key="4">
    <source>
        <dbReference type="ARBA" id="ARBA00022958"/>
    </source>
</evidence>
<keyword evidence="4" id="KW-0630">Potassium</keyword>
<dbReference type="SUPFAM" id="SSF51735">
    <property type="entry name" value="NAD(P)-binding Rossmann-fold domains"/>
    <property type="match status" value="2"/>
</dbReference>
<organism evidence="9 10">
    <name type="scientific">Sulfurovum riftiae</name>
    <dbReference type="NCBI Taxonomy" id="1630136"/>
    <lineage>
        <taxon>Bacteria</taxon>
        <taxon>Pseudomonadati</taxon>
        <taxon>Campylobacterota</taxon>
        <taxon>Epsilonproteobacteria</taxon>
        <taxon>Campylobacterales</taxon>
        <taxon>Sulfurovaceae</taxon>
        <taxon>Sulfurovum</taxon>
    </lineage>
</organism>
<dbReference type="Proteomes" id="UP000075359">
    <property type="component" value="Unassembled WGS sequence"/>
</dbReference>
<reference evidence="9 10" key="1">
    <citation type="submission" date="2015-11" db="EMBL/GenBank/DDBJ databases">
        <title>Draft genome of Sulfurovum riftiae 1812E, a member of the Epsilonproteobacteria isolated from the tube of the deep-sea hydrothermal vent tubewom Riftia pachyptila.</title>
        <authorList>
            <person name="Vetriani C."/>
            <person name="Giovannelli D."/>
        </authorList>
    </citation>
    <scope>NUCLEOTIDE SEQUENCE [LARGE SCALE GENOMIC DNA]</scope>
    <source>
        <strain evidence="9 10">1812E</strain>
    </source>
</reference>
<feature type="domain" description="RCK C-terminal" evidence="8">
    <location>
        <begin position="361"/>
        <end position="440"/>
    </location>
</feature>
<dbReference type="PROSITE" id="PS51202">
    <property type="entry name" value="RCK_C"/>
    <property type="match status" value="2"/>
</dbReference>
<dbReference type="InterPro" id="IPR006036">
    <property type="entry name" value="K_uptake_TrkA"/>
</dbReference>
<dbReference type="Gene3D" id="3.40.50.720">
    <property type="entry name" value="NAD(P)-binding Rossmann-like Domain"/>
    <property type="match status" value="2"/>
</dbReference>
<accession>A0A151CH09</accession>
<keyword evidence="2" id="KW-0813">Transport</keyword>
<keyword evidence="10" id="KW-1185">Reference proteome</keyword>
<dbReference type="InterPro" id="IPR036291">
    <property type="entry name" value="NAD(P)-bd_dom_sf"/>
</dbReference>
<sequence length="441" mass="49909">MDIMIAGAGTVGYSLAQTLSYKHNVIVIDKDIIKLNKLDEDIDILVLHGDVENPKTYQALNFESVDLFIAVTDSDEANLLSTLIVEDVLEVERKIIRLKNDGFLKSHVLNKLSIDYAVFPDITTANKVKALFTFPKANNVKMFHQTKHKLISIRVQYDAHRLYRVDELIDQNVSIVGIEREKSFFVPARSDEIHKEDLVYLFGTIGAIEEIASKLDEKMPTSIKKIVIFGANTLAQKIAKALLDKHLEIKMIEKDLKYCRAASELLQGKVDIINSAYEDQRLFEEEGLKNADMIIAAGQNDETNIIKCMEAKEYGIQKVVAVNNDKAYYNLMHKMGIVVVRGSKAGAHYAILEKISSSSIVTQRHFCGGQGILFMRKIYPNSELIGKSVRSVKIGDSVFLLLRKEKIYDLPQVETLEQGDILVVFGAFDYKEEIQQWIYKL</sequence>
<dbReference type="InterPro" id="IPR050721">
    <property type="entry name" value="Trk_Ktr_HKT_K-transport"/>
</dbReference>
<keyword evidence="5" id="KW-0520">NAD</keyword>
<dbReference type="RefSeq" id="WP_067330135.1">
    <property type="nucleotide sequence ID" value="NZ_LNKT01000012.1"/>
</dbReference>
<dbReference type="STRING" id="1630136.AS592_08100"/>
<protein>
    <recommendedName>
        <fullName evidence="1">Trk system potassium uptake protein TrkA</fullName>
    </recommendedName>
</protein>
<evidence type="ECO:0000256" key="5">
    <source>
        <dbReference type="ARBA" id="ARBA00023027"/>
    </source>
</evidence>
<dbReference type="PANTHER" id="PTHR43833">
    <property type="entry name" value="POTASSIUM CHANNEL PROTEIN 2-RELATED-RELATED"/>
    <property type="match status" value="1"/>
</dbReference>
<dbReference type="Pfam" id="PF02254">
    <property type="entry name" value="TrkA_N"/>
    <property type="match status" value="2"/>
</dbReference>
<dbReference type="SUPFAM" id="SSF116726">
    <property type="entry name" value="TrkA C-terminal domain-like"/>
    <property type="match status" value="2"/>
</dbReference>
<evidence type="ECO:0000256" key="6">
    <source>
        <dbReference type="ARBA" id="ARBA00023065"/>
    </source>
</evidence>
<dbReference type="OrthoDB" id="9775180at2"/>
<evidence type="ECO:0000256" key="2">
    <source>
        <dbReference type="ARBA" id="ARBA00022448"/>
    </source>
</evidence>
<dbReference type="PRINTS" id="PR00335">
    <property type="entry name" value="KUPTAKETRKA"/>
</dbReference>
<dbReference type="InterPro" id="IPR036721">
    <property type="entry name" value="RCK_C_sf"/>
</dbReference>
<dbReference type="InterPro" id="IPR006037">
    <property type="entry name" value="RCK_C"/>
</dbReference>
<dbReference type="GO" id="GO:0015079">
    <property type="term" value="F:potassium ion transmembrane transporter activity"/>
    <property type="evidence" value="ECO:0007669"/>
    <property type="project" value="InterPro"/>
</dbReference>
<dbReference type="Gene3D" id="3.30.70.1450">
    <property type="entry name" value="Regulator of K+ conductance, C-terminal domain"/>
    <property type="match status" value="1"/>
</dbReference>
<dbReference type="GO" id="GO:0005886">
    <property type="term" value="C:plasma membrane"/>
    <property type="evidence" value="ECO:0007669"/>
    <property type="project" value="InterPro"/>
</dbReference>
<dbReference type="InterPro" id="IPR003148">
    <property type="entry name" value="RCK_N"/>
</dbReference>
<name>A0A151CH09_9BACT</name>
<evidence type="ECO:0000313" key="9">
    <source>
        <dbReference type="EMBL" id="KYJ86779.1"/>
    </source>
</evidence>
<dbReference type="AlphaFoldDB" id="A0A151CH09"/>
<feature type="domain" description="RCK N-terminal" evidence="7">
    <location>
        <begin position="223"/>
        <end position="342"/>
    </location>
</feature>
<feature type="domain" description="RCK N-terminal" evidence="7">
    <location>
        <begin position="1"/>
        <end position="118"/>
    </location>
</feature>
<evidence type="ECO:0000256" key="1">
    <source>
        <dbReference type="ARBA" id="ARBA00017378"/>
    </source>
</evidence>
<feature type="domain" description="RCK C-terminal" evidence="8">
    <location>
        <begin position="138"/>
        <end position="217"/>
    </location>
</feature>
<dbReference type="PANTHER" id="PTHR43833:SF5">
    <property type="entry name" value="TRK SYSTEM POTASSIUM UPTAKE PROTEIN TRKA"/>
    <property type="match status" value="1"/>
</dbReference>
<gene>
    <name evidence="9" type="ORF">AS592_08100</name>
</gene>